<dbReference type="PANTHER" id="PTHR21396">
    <property type="entry name" value="39S RIBOSOMAL PROTEIN L43"/>
    <property type="match status" value="1"/>
</dbReference>
<comment type="similarity">
    <text evidence="2">Belongs to the mitochondrion-specific ribosomal protein mL43 family.</text>
</comment>
<evidence type="ECO:0000256" key="5">
    <source>
        <dbReference type="ARBA" id="ARBA00023274"/>
    </source>
</evidence>
<dbReference type="InterPro" id="IPR007741">
    <property type="entry name" value="Ribosomal_mL43/mS25/NADH_DH"/>
</dbReference>
<dbReference type="GO" id="GO:0032543">
    <property type="term" value="P:mitochondrial translation"/>
    <property type="evidence" value="ECO:0007669"/>
    <property type="project" value="InterPro"/>
</dbReference>
<sequence length="191" mass="22278">MVKILELSKFSLNRFIVNNPSLPADYIRNAYYNGIGRHVCQLQRITFKFCKTSADSKGIRQFIETDLVDWSRANSGVVVYLKPRRHRSPVIVTEYLNGLRHWMGVRKFTPVELEWWLDFLRDRSGYELSQLMSPVNVMLPSVQGPWHPFLNRDTRLNVYQFPDAESGAYLYDKPTASQQLIQMSQQSNTSQ</sequence>
<feature type="domain" description="Ribosomal protein/NADH dehydrogenase" evidence="7">
    <location>
        <begin position="51"/>
        <end position="124"/>
    </location>
</feature>
<evidence type="ECO:0000313" key="8">
    <source>
        <dbReference type="EMBL" id="CAD7630151.1"/>
    </source>
</evidence>
<evidence type="ECO:0000256" key="6">
    <source>
        <dbReference type="ARBA" id="ARBA00035188"/>
    </source>
</evidence>
<dbReference type="Proteomes" id="UP000759131">
    <property type="component" value="Unassembled WGS sequence"/>
</dbReference>
<protein>
    <recommendedName>
        <fullName evidence="6">Large ribosomal subunit protein mL43</fullName>
    </recommendedName>
</protein>
<dbReference type="InterPro" id="IPR036249">
    <property type="entry name" value="Thioredoxin-like_sf"/>
</dbReference>
<keyword evidence="5" id="KW-0687">Ribonucleoprotein</keyword>
<keyword evidence="3" id="KW-0689">Ribosomal protein</keyword>
<evidence type="ECO:0000256" key="2">
    <source>
        <dbReference type="ARBA" id="ARBA00006073"/>
    </source>
</evidence>
<dbReference type="GO" id="GO:0005762">
    <property type="term" value="C:mitochondrial large ribosomal subunit"/>
    <property type="evidence" value="ECO:0007669"/>
    <property type="project" value="TreeGrafter"/>
</dbReference>
<organism evidence="8">
    <name type="scientific">Medioppia subpectinata</name>
    <dbReference type="NCBI Taxonomy" id="1979941"/>
    <lineage>
        <taxon>Eukaryota</taxon>
        <taxon>Metazoa</taxon>
        <taxon>Ecdysozoa</taxon>
        <taxon>Arthropoda</taxon>
        <taxon>Chelicerata</taxon>
        <taxon>Arachnida</taxon>
        <taxon>Acari</taxon>
        <taxon>Acariformes</taxon>
        <taxon>Sarcoptiformes</taxon>
        <taxon>Oribatida</taxon>
        <taxon>Brachypylina</taxon>
        <taxon>Oppioidea</taxon>
        <taxon>Oppiidae</taxon>
        <taxon>Medioppia</taxon>
    </lineage>
</organism>
<name>A0A7R9KXJ6_9ACAR</name>
<dbReference type="EMBL" id="OC862349">
    <property type="protein sequence ID" value="CAD7630151.1"/>
    <property type="molecule type" value="Genomic_DNA"/>
</dbReference>
<evidence type="ECO:0000313" key="9">
    <source>
        <dbReference type="Proteomes" id="UP000759131"/>
    </source>
</evidence>
<dbReference type="InterPro" id="IPR039927">
    <property type="entry name" value="Ribosomal_mL43"/>
</dbReference>
<dbReference type="EMBL" id="CAJPIZ010007774">
    <property type="protein sequence ID" value="CAG2110581.1"/>
    <property type="molecule type" value="Genomic_DNA"/>
</dbReference>
<dbReference type="PANTHER" id="PTHR21396:SF2">
    <property type="entry name" value="LARGE RIBOSOMAL SUBUNIT PROTEIN ML43"/>
    <property type="match status" value="1"/>
</dbReference>
<keyword evidence="9" id="KW-1185">Reference proteome</keyword>
<dbReference type="Gene3D" id="3.40.30.10">
    <property type="entry name" value="Glutaredoxin"/>
    <property type="match status" value="1"/>
</dbReference>
<dbReference type="OrthoDB" id="88at2759"/>
<comment type="subcellular location">
    <subcellularLocation>
        <location evidence="1">Mitochondrion</location>
    </subcellularLocation>
</comment>
<dbReference type="Pfam" id="PF05047">
    <property type="entry name" value="L51_S25_CI-B8"/>
    <property type="match status" value="1"/>
</dbReference>
<gene>
    <name evidence="8" type="ORF">OSB1V03_LOCUS10564</name>
</gene>
<reference evidence="8" key="1">
    <citation type="submission" date="2020-11" db="EMBL/GenBank/DDBJ databases">
        <authorList>
            <person name="Tran Van P."/>
        </authorList>
    </citation>
    <scope>NUCLEOTIDE SEQUENCE</scope>
</reference>
<dbReference type="GO" id="GO:0003735">
    <property type="term" value="F:structural constituent of ribosome"/>
    <property type="evidence" value="ECO:0007669"/>
    <property type="project" value="InterPro"/>
</dbReference>
<evidence type="ECO:0000256" key="4">
    <source>
        <dbReference type="ARBA" id="ARBA00023128"/>
    </source>
</evidence>
<dbReference type="SUPFAM" id="SSF52833">
    <property type="entry name" value="Thioredoxin-like"/>
    <property type="match status" value="1"/>
</dbReference>
<dbReference type="AlphaFoldDB" id="A0A7R9KXJ6"/>
<evidence type="ECO:0000259" key="7">
    <source>
        <dbReference type="SMART" id="SM00916"/>
    </source>
</evidence>
<evidence type="ECO:0000256" key="3">
    <source>
        <dbReference type="ARBA" id="ARBA00022980"/>
    </source>
</evidence>
<keyword evidence="4" id="KW-0496">Mitochondrion</keyword>
<accession>A0A7R9KXJ6</accession>
<evidence type="ECO:0000256" key="1">
    <source>
        <dbReference type="ARBA" id="ARBA00004173"/>
    </source>
</evidence>
<proteinExistence type="inferred from homology"/>
<dbReference type="SMART" id="SM00916">
    <property type="entry name" value="L51_S25_CI-B8"/>
    <property type="match status" value="1"/>
</dbReference>